<evidence type="ECO:0000313" key="5">
    <source>
        <dbReference type="EMBL" id="ULN52692.1"/>
    </source>
</evidence>
<feature type="region of interest" description="Disordered" evidence="1">
    <location>
        <begin position="367"/>
        <end position="416"/>
    </location>
</feature>
<dbReference type="RefSeq" id="WP_240170964.1">
    <property type="nucleotide sequence ID" value="NZ_CP092365.1"/>
</dbReference>
<dbReference type="EMBL" id="CP092365">
    <property type="protein sequence ID" value="ULN52692.1"/>
    <property type="molecule type" value="Genomic_DNA"/>
</dbReference>
<reference evidence="5" key="1">
    <citation type="submission" date="2022-08" db="EMBL/GenBank/DDBJ databases">
        <title>Complete genome sequence of 14 non-tuberculosis mycobacteria type-strains.</title>
        <authorList>
            <person name="Igarashi Y."/>
            <person name="Osugi A."/>
            <person name="Mitarai S."/>
        </authorList>
    </citation>
    <scope>NUCLEOTIDE SEQUENCE</scope>
    <source>
        <strain evidence="5">DSM 45575</strain>
    </source>
</reference>
<keyword evidence="2" id="KW-0472">Membrane</keyword>
<protein>
    <submittedName>
        <fullName evidence="5">MlaD family protein</fullName>
    </submittedName>
</protein>
<dbReference type="InterPro" id="IPR052336">
    <property type="entry name" value="MlaD_Phospholipid_Transporter"/>
</dbReference>
<keyword evidence="2" id="KW-1133">Transmembrane helix</keyword>
<feature type="compositionally biased region" description="Low complexity" evidence="1">
    <location>
        <begin position="370"/>
        <end position="386"/>
    </location>
</feature>
<evidence type="ECO:0000256" key="1">
    <source>
        <dbReference type="SAM" id="MobiDB-lite"/>
    </source>
</evidence>
<organism evidence="5 6">
    <name type="scientific">Mycolicibacillus parakoreensis</name>
    <dbReference type="NCBI Taxonomy" id="1069221"/>
    <lineage>
        <taxon>Bacteria</taxon>
        <taxon>Bacillati</taxon>
        <taxon>Actinomycetota</taxon>
        <taxon>Actinomycetes</taxon>
        <taxon>Mycobacteriales</taxon>
        <taxon>Mycobacteriaceae</taxon>
        <taxon>Mycolicibacillus</taxon>
    </lineage>
</organism>
<evidence type="ECO:0000259" key="4">
    <source>
        <dbReference type="Pfam" id="PF11887"/>
    </source>
</evidence>
<dbReference type="PANTHER" id="PTHR33371:SF16">
    <property type="entry name" value="MCE-FAMILY PROTEIN MCE3F"/>
    <property type="match status" value="1"/>
</dbReference>
<accession>A0ABY3U598</accession>
<evidence type="ECO:0000259" key="3">
    <source>
        <dbReference type="Pfam" id="PF02470"/>
    </source>
</evidence>
<name>A0ABY3U598_9MYCO</name>
<dbReference type="Pfam" id="PF11887">
    <property type="entry name" value="Mce4_CUP1"/>
    <property type="match status" value="1"/>
</dbReference>
<dbReference type="InterPro" id="IPR024516">
    <property type="entry name" value="Mce_C"/>
</dbReference>
<gene>
    <name evidence="5" type="ORF">MIU77_18000</name>
</gene>
<evidence type="ECO:0000256" key="2">
    <source>
        <dbReference type="SAM" id="Phobius"/>
    </source>
</evidence>
<sequence>MIDTLSRGVVAVVRAGHRKKTWLSGLALGLTFVVAVTYLLVGALRINPFKSTYHVTVELADSGGLLEDQDVALRGVPVGRVDAIALTTVGVNALVNIESGVKIPLNSPVRVSGLSPAGEQYIDFIPDTTEGPFLKNGDVVGKEQTETPEPLYAMLTHADGLLAQVDPAKLEVIKAELSLTKEGPQKLTDIIDGGSFLLSTLNGVLPETVSLLKSSRVTLELLADKNAGLAATSANLSNVLDGVNKMDGGYRTLVDRGPALLSQVDTLFDDNSDTMVGLLANLTTTSRLLYVRTPAINALFPDYRGSTLEALGSAMHDKGLWVTADIYPRYACDYGTPRRPGTAADYPEPFLYGYCADTDPEVLIRGAKNAPRPAGDDTAGAPPGADLTETADPTPQGRFSIPTPYGGPTLPIEPPS</sequence>
<evidence type="ECO:0000313" key="6">
    <source>
        <dbReference type="Proteomes" id="UP001055200"/>
    </source>
</evidence>
<proteinExistence type="predicted"/>
<feature type="transmembrane region" description="Helical" evidence="2">
    <location>
        <begin position="21"/>
        <end position="41"/>
    </location>
</feature>
<dbReference type="InterPro" id="IPR003399">
    <property type="entry name" value="Mce/MlaD"/>
</dbReference>
<dbReference type="PANTHER" id="PTHR33371">
    <property type="entry name" value="INTERMEMBRANE PHOSPHOLIPID TRANSPORT SYSTEM BINDING PROTEIN MLAD-RELATED"/>
    <property type="match status" value="1"/>
</dbReference>
<feature type="domain" description="Mce/MlaD" evidence="3">
    <location>
        <begin position="52"/>
        <end position="126"/>
    </location>
</feature>
<keyword evidence="6" id="KW-1185">Reference proteome</keyword>
<dbReference type="Proteomes" id="UP001055200">
    <property type="component" value="Chromosome"/>
</dbReference>
<feature type="domain" description="Mammalian cell entry C-terminal" evidence="4">
    <location>
        <begin position="134"/>
        <end position="310"/>
    </location>
</feature>
<keyword evidence="2" id="KW-0812">Transmembrane</keyword>
<dbReference type="Pfam" id="PF02470">
    <property type="entry name" value="MlaD"/>
    <property type="match status" value="1"/>
</dbReference>